<evidence type="ECO:0000256" key="10">
    <source>
        <dbReference type="SAM" id="SignalP"/>
    </source>
</evidence>
<evidence type="ECO:0000313" key="15">
    <source>
        <dbReference type="Proteomes" id="UP000070412"/>
    </source>
</evidence>
<accession>A0A132A0T5</accession>
<name>A0A132A0T5_SARSC</name>
<feature type="domain" description="Lysosome-associated membrane glycoprotein 2-like transmembrane" evidence="11">
    <location>
        <begin position="238"/>
        <end position="265"/>
    </location>
</feature>
<sequence>MKLIHVFSSLLLVVSACHCLDFIQSNNSAPITSTTTTSTTRRPTTTTTPKPTTARPSPTPAPTPKPTPTDLVHGNITDGNRTVCLRYQFKAQMNLWKKESNETISLDLPANAKVESDRCLKPDIEMFWFKFGDSSQWQFKLGFSRNDASVYLSSISLVSLNSTKTITNVYINLTDPSPNFLVDLHHSYFCANNVTIKDENLKSSVQFSELKIQAFMKPSQNGTFSEEHNCINEISDVVPIAVGAALTSLVIIVMIAYFIGRRRSRRSAYHSM</sequence>
<gene>
    <name evidence="13" type="ORF">QR98_0031510</name>
    <name evidence="12" type="ORF">SSS_2326</name>
</gene>
<keyword evidence="4 9" id="KW-1133">Transmembrane helix</keyword>
<evidence type="ECO:0000313" key="12">
    <source>
        <dbReference type="EMBL" id="KAF7490776.1"/>
    </source>
</evidence>
<dbReference type="EMBL" id="WVUK01000062">
    <property type="protein sequence ID" value="KAF7490776.1"/>
    <property type="molecule type" value="Genomic_DNA"/>
</dbReference>
<dbReference type="Pfam" id="PF21222">
    <property type="entry name" value="Lamp2_2nd"/>
    <property type="match status" value="1"/>
</dbReference>
<dbReference type="OrthoDB" id="6511935at2759"/>
<dbReference type="PRINTS" id="PR00336">
    <property type="entry name" value="LYSASSOCTDMP"/>
</dbReference>
<comment type="similarity">
    <text evidence="7">Belongs to the LAMP family.</text>
</comment>
<dbReference type="VEuPathDB" id="VectorBase:SSCA002037"/>
<feature type="chain" id="PRO_5010784406" evidence="10">
    <location>
        <begin position="20"/>
        <end position="272"/>
    </location>
</feature>
<protein>
    <submittedName>
        <fullName evidence="13">Lysosome-associated membrane glycoprotein (Lamp)-like protein</fullName>
    </submittedName>
    <submittedName>
        <fullName evidence="12">Lysosome-associated membrane glycoprotein 1</fullName>
    </submittedName>
</protein>
<evidence type="ECO:0000313" key="14">
    <source>
        <dbReference type="EnsemblMetazoa" id="KAF7490776.1"/>
    </source>
</evidence>
<dbReference type="PROSITE" id="PS51407">
    <property type="entry name" value="LAMP_3"/>
    <property type="match status" value="1"/>
</dbReference>
<feature type="compositionally biased region" description="Low complexity" evidence="8">
    <location>
        <begin position="32"/>
        <end position="56"/>
    </location>
</feature>
<dbReference type="Gene3D" id="2.40.160.110">
    <property type="match status" value="1"/>
</dbReference>
<dbReference type="AlphaFoldDB" id="A0A132A0T5"/>
<evidence type="ECO:0000256" key="8">
    <source>
        <dbReference type="SAM" id="MobiDB-lite"/>
    </source>
</evidence>
<dbReference type="GO" id="GO:0005886">
    <property type="term" value="C:plasma membrane"/>
    <property type="evidence" value="ECO:0007669"/>
    <property type="project" value="TreeGrafter"/>
</dbReference>
<reference evidence="13 16" key="1">
    <citation type="journal article" date="2015" name="Parasit. Vectors">
        <title>Draft genome of the scabies mite.</title>
        <authorList>
            <person name="Rider S.D.Jr."/>
            <person name="Morgan M.S."/>
            <person name="Arlian L.G."/>
        </authorList>
    </citation>
    <scope>NUCLEOTIDE SEQUENCE [LARGE SCALE GENOMIC DNA]</scope>
    <source>
        <strain evidence="13">Arlian Lab</strain>
    </source>
</reference>
<dbReference type="Proteomes" id="UP000616769">
    <property type="component" value="Unassembled WGS sequence"/>
</dbReference>
<keyword evidence="15" id="KW-1185">Reference proteome</keyword>
<evidence type="ECO:0000256" key="5">
    <source>
        <dbReference type="ARBA" id="ARBA00023136"/>
    </source>
</evidence>
<evidence type="ECO:0000256" key="4">
    <source>
        <dbReference type="ARBA" id="ARBA00022989"/>
    </source>
</evidence>
<dbReference type="GO" id="GO:0005765">
    <property type="term" value="C:lysosomal membrane"/>
    <property type="evidence" value="ECO:0007669"/>
    <property type="project" value="TreeGrafter"/>
</dbReference>
<comment type="caution">
    <text evidence="7">Lacks conserved residue(s) required for the propagation of feature annotation.</text>
</comment>
<evidence type="ECO:0000256" key="2">
    <source>
        <dbReference type="ARBA" id="ARBA00022692"/>
    </source>
</evidence>
<feature type="signal peptide" evidence="10">
    <location>
        <begin position="1"/>
        <end position="19"/>
    </location>
</feature>
<dbReference type="GO" id="GO:0031902">
    <property type="term" value="C:late endosome membrane"/>
    <property type="evidence" value="ECO:0007669"/>
    <property type="project" value="TreeGrafter"/>
</dbReference>
<dbReference type="GO" id="GO:0072594">
    <property type="term" value="P:establishment of protein localization to organelle"/>
    <property type="evidence" value="ECO:0007669"/>
    <property type="project" value="TreeGrafter"/>
</dbReference>
<feature type="region of interest" description="Disordered" evidence="8">
    <location>
        <begin position="30"/>
        <end position="73"/>
    </location>
</feature>
<evidence type="ECO:0000256" key="3">
    <source>
        <dbReference type="ARBA" id="ARBA00022729"/>
    </source>
</evidence>
<keyword evidence="3 10" id="KW-0732">Signal</keyword>
<keyword evidence="6" id="KW-0325">Glycoprotein</keyword>
<dbReference type="PANTHER" id="PTHR11506:SF35">
    <property type="entry name" value="LYSOSOME-ASSOCIATED MEMBRANE GLYCOPROTEIN 5"/>
    <property type="match status" value="1"/>
</dbReference>
<dbReference type="PANTHER" id="PTHR11506">
    <property type="entry name" value="LYSOSOME-ASSOCIATED MEMBRANE GLYCOPROTEIN"/>
    <property type="match status" value="1"/>
</dbReference>
<evidence type="ECO:0000256" key="6">
    <source>
        <dbReference type="ARBA" id="ARBA00023180"/>
    </source>
</evidence>
<feature type="compositionally biased region" description="Pro residues" evidence="8">
    <location>
        <begin position="57"/>
        <end position="67"/>
    </location>
</feature>
<keyword evidence="2 7" id="KW-0812">Transmembrane</keyword>
<evidence type="ECO:0000259" key="11">
    <source>
        <dbReference type="Pfam" id="PF21222"/>
    </source>
</evidence>
<comment type="subcellular location">
    <subcellularLocation>
        <location evidence="1">Cell membrane</location>
        <topology evidence="1">Single-pass type I membrane protein</topology>
    </subcellularLocation>
    <subcellularLocation>
        <location evidence="7">Membrane</location>
        <topology evidence="7">Single-pass type I membrane protein</topology>
    </subcellularLocation>
</comment>
<feature type="transmembrane region" description="Helical" evidence="9">
    <location>
        <begin position="237"/>
        <end position="259"/>
    </location>
</feature>
<dbReference type="InterPro" id="IPR048524">
    <property type="entry name" value="Lamp2-like_TM"/>
</dbReference>
<evidence type="ECO:0000256" key="1">
    <source>
        <dbReference type="ARBA" id="ARBA00004251"/>
    </source>
</evidence>
<dbReference type="EnsemblMetazoa" id="SSS_2326s_mrna">
    <property type="protein sequence ID" value="KAF7490776.1"/>
    <property type="gene ID" value="SSS_2326"/>
</dbReference>
<evidence type="ECO:0000313" key="13">
    <source>
        <dbReference type="EMBL" id="KPM04698.1"/>
    </source>
</evidence>
<reference evidence="14" key="4">
    <citation type="submission" date="2022-06" db="UniProtKB">
        <authorList>
            <consortium name="EnsemblMetazoa"/>
        </authorList>
    </citation>
    <scope>IDENTIFICATION</scope>
</reference>
<dbReference type="Proteomes" id="UP000070412">
    <property type="component" value="Unassembled WGS sequence"/>
</dbReference>
<dbReference type="InterPro" id="IPR002000">
    <property type="entry name" value="Lysosome-assoc_membr_glycop"/>
</dbReference>
<organism evidence="13 16">
    <name type="scientific">Sarcoptes scabiei</name>
    <name type="common">Itch mite</name>
    <name type="synonym">Acarus scabiei</name>
    <dbReference type="NCBI Taxonomy" id="52283"/>
    <lineage>
        <taxon>Eukaryota</taxon>
        <taxon>Metazoa</taxon>
        <taxon>Ecdysozoa</taxon>
        <taxon>Arthropoda</taxon>
        <taxon>Chelicerata</taxon>
        <taxon>Arachnida</taxon>
        <taxon>Acari</taxon>
        <taxon>Acariformes</taxon>
        <taxon>Sarcoptiformes</taxon>
        <taxon>Astigmata</taxon>
        <taxon>Psoroptidia</taxon>
        <taxon>Sarcoptoidea</taxon>
        <taxon>Sarcoptidae</taxon>
        <taxon>Sarcoptinae</taxon>
        <taxon>Sarcoptes</taxon>
    </lineage>
</organism>
<reference evidence="12" key="3">
    <citation type="submission" date="2020-01" db="EMBL/GenBank/DDBJ databases">
        <authorList>
            <person name="Korhonen P.K.K."/>
            <person name="Guangxu M.G."/>
            <person name="Wang T.W."/>
            <person name="Stroehlein A.J.S."/>
            <person name="Young N.D."/>
            <person name="Ang C.-S.A."/>
            <person name="Fernando D.W.F."/>
            <person name="Lu H.L."/>
            <person name="Taylor S.T."/>
            <person name="Ehtesham M.E.M."/>
            <person name="Najaraj S.H.N."/>
            <person name="Harsha G.H.G."/>
            <person name="Madugundu A.M."/>
            <person name="Renuse S.R."/>
            <person name="Holt D.H."/>
            <person name="Pandey A.P."/>
            <person name="Papenfuss A.P."/>
            <person name="Gasser R.B.G."/>
            <person name="Fischer K.F."/>
        </authorList>
    </citation>
    <scope>NUCLEOTIDE SEQUENCE</scope>
    <source>
        <strain evidence="12">SSS_KF_BRIS2020</strain>
    </source>
</reference>
<evidence type="ECO:0000313" key="16">
    <source>
        <dbReference type="Proteomes" id="UP000616769"/>
    </source>
</evidence>
<proteinExistence type="inferred from homology"/>
<dbReference type="PROSITE" id="PS51257">
    <property type="entry name" value="PROKAR_LIPOPROTEIN"/>
    <property type="match status" value="1"/>
</dbReference>
<dbReference type="EMBL" id="JXLN01009913">
    <property type="protein sequence ID" value="KPM04698.1"/>
    <property type="molecule type" value="Genomic_DNA"/>
</dbReference>
<keyword evidence="5 7" id="KW-0472">Membrane</keyword>
<evidence type="ECO:0000256" key="7">
    <source>
        <dbReference type="PROSITE-ProRule" id="PRU00740"/>
    </source>
</evidence>
<reference evidence="15" key="2">
    <citation type="journal article" date="2020" name="PLoS Negl. Trop. Dis.">
        <title>High-quality nuclear genome for Sarcoptes scabiei-A critical resource for a neglected parasite.</title>
        <authorList>
            <person name="Korhonen P.K."/>
            <person name="Gasser R.B."/>
            <person name="Ma G."/>
            <person name="Wang T."/>
            <person name="Stroehlein A.J."/>
            <person name="Young N.D."/>
            <person name="Ang C.S."/>
            <person name="Fernando D.D."/>
            <person name="Lu H.C."/>
            <person name="Taylor S."/>
            <person name="Reynolds S.L."/>
            <person name="Mofiz E."/>
            <person name="Najaraj S.H."/>
            <person name="Gowda H."/>
            <person name="Madugundu A."/>
            <person name="Renuse S."/>
            <person name="Holt D."/>
            <person name="Pandey A."/>
            <person name="Papenfuss A.T."/>
            <person name="Fischer K."/>
        </authorList>
    </citation>
    <scope>NUCLEOTIDE SEQUENCE [LARGE SCALE GENOMIC DNA]</scope>
</reference>
<evidence type="ECO:0000256" key="9">
    <source>
        <dbReference type="SAM" id="Phobius"/>
    </source>
</evidence>
<dbReference type="OMA" id="CIMLQMA"/>